<evidence type="ECO:0000259" key="1">
    <source>
        <dbReference type="PROSITE" id="PS50206"/>
    </source>
</evidence>
<evidence type="ECO:0000313" key="3">
    <source>
        <dbReference type="Proteomes" id="UP000280507"/>
    </source>
</evidence>
<dbReference type="Gene3D" id="3.40.250.10">
    <property type="entry name" value="Rhodanese-like domain"/>
    <property type="match status" value="1"/>
</dbReference>
<dbReference type="SUPFAM" id="SSF52821">
    <property type="entry name" value="Rhodanese/Cell cycle control phosphatase"/>
    <property type="match status" value="1"/>
</dbReference>
<dbReference type="AlphaFoldDB" id="A0A3M8QDS1"/>
<dbReference type="CDD" id="cd00158">
    <property type="entry name" value="RHOD"/>
    <property type="match status" value="1"/>
</dbReference>
<dbReference type="PANTHER" id="PTHR43031">
    <property type="entry name" value="FAD-DEPENDENT OXIDOREDUCTASE"/>
    <property type="match status" value="1"/>
</dbReference>
<dbReference type="PROSITE" id="PS50206">
    <property type="entry name" value="RHODANESE_3"/>
    <property type="match status" value="1"/>
</dbReference>
<organism evidence="2 3">
    <name type="scientific">Marinomonas hwangdonensis</name>
    <dbReference type="NCBI Taxonomy" id="1053647"/>
    <lineage>
        <taxon>Bacteria</taxon>
        <taxon>Pseudomonadati</taxon>
        <taxon>Pseudomonadota</taxon>
        <taxon>Gammaproteobacteria</taxon>
        <taxon>Oceanospirillales</taxon>
        <taxon>Oceanospirillaceae</taxon>
        <taxon>Marinomonas</taxon>
    </lineage>
</organism>
<dbReference type="InterPro" id="IPR001763">
    <property type="entry name" value="Rhodanese-like_dom"/>
</dbReference>
<protein>
    <submittedName>
        <fullName evidence="2">Rhodanese-like domain-containing protein</fullName>
    </submittedName>
</protein>
<comment type="caution">
    <text evidence="2">The sequence shown here is derived from an EMBL/GenBank/DDBJ whole genome shotgun (WGS) entry which is preliminary data.</text>
</comment>
<dbReference type="PANTHER" id="PTHR43031:SF18">
    <property type="entry name" value="RHODANESE-RELATED SULFURTRANSFERASES"/>
    <property type="match status" value="1"/>
</dbReference>
<accession>A0A3M8QDS1</accession>
<dbReference type="Proteomes" id="UP000280507">
    <property type="component" value="Unassembled WGS sequence"/>
</dbReference>
<dbReference type="OrthoDB" id="9808735at2"/>
<dbReference type="SMART" id="SM00450">
    <property type="entry name" value="RHOD"/>
    <property type="match status" value="1"/>
</dbReference>
<sequence>MGLTIMMNQLIEFSINHWEMVAVFLAILATLIFVESKGGAQGLTPSAATNLMNNENAVVVDIRPEKEFGTGHITGSLNIPATKMKDNLNRLEKHKNAPIIVVCKSGVTSGASAKDLKKAGFSKIYKLQGGIAEWQSSSLPLVKK</sequence>
<reference evidence="2 3" key="1">
    <citation type="journal article" date="2012" name="Int. J. Syst. Evol. Microbiol.">
        <title>Marinomonas hwangdonensis sp. nov., isolated from seawater.</title>
        <authorList>
            <person name="Jung Y.T."/>
            <person name="Oh T.K."/>
            <person name="Yoon J.H."/>
        </authorList>
    </citation>
    <scope>NUCLEOTIDE SEQUENCE [LARGE SCALE GENOMIC DNA]</scope>
    <source>
        <strain evidence="2 3">HDW-15</strain>
    </source>
</reference>
<gene>
    <name evidence="2" type="ORF">EBI00_00160</name>
</gene>
<dbReference type="EMBL" id="RIZG01000001">
    <property type="protein sequence ID" value="RNF53084.1"/>
    <property type="molecule type" value="Genomic_DNA"/>
</dbReference>
<feature type="domain" description="Rhodanese" evidence="1">
    <location>
        <begin position="53"/>
        <end position="143"/>
    </location>
</feature>
<name>A0A3M8QDS1_9GAMM</name>
<keyword evidence="3" id="KW-1185">Reference proteome</keyword>
<proteinExistence type="predicted"/>
<dbReference type="InterPro" id="IPR050229">
    <property type="entry name" value="GlpE_sulfurtransferase"/>
</dbReference>
<dbReference type="Pfam" id="PF00581">
    <property type="entry name" value="Rhodanese"/>
    <property type="match status" value="1"/>
</dbReference>
<dbReference type="InterPro" id="IPR036873">
    <property type="entry name" value="Rhodanese-like_dom_sf"/>
</dbReference>
<evidence type="ECO:0000313" key="2">
    <source>
        <dbReference type="EMBL" id="RNF53084.1"/>
    </source>
</evidence>